<dbReference type="PIRSF" id="PIRSF010386">
    <property type="entry name" value="RocB"/>
    <property type="match status" value="1"/>
</dbReference>
<dbReference type="InterPro" id="IPR002933">
    <property type="entry name" value="Peptidase_M20"/>
</dbReference>
<gene>
    <name evidence="1" type="ORF">SAMN04488126_1343</name>
</gene>
<dbReference type="STRING" id="426756.SAMN04488126_1343"/>
<accession>A0A1G7H3S5</accession>
<dbReference type="InterPro" id="IPR050072">
    <property type="entry name" value="Peptidase_M20A"/>
</dbReference>
<dbReference type="RefSeq" id="WP_092099017.1">
    <property type="nucleotide sequence ID" value="NZ_FNAR01000034.1"/>
</dbReference>
<dbReference type="GO" id="GO:0016787">
    <property type="term" value="F:hydrolase activity"/>
    <property type="evidence" value="ECO:0007669"/>
    <property type="project" value="InterPro"/>
</dbReference>
<dbReference type="Proteomes" id="UP000198823">
    <property type="component" value="Unassembled WGS sequence"/>
</dbReference>
<dbReference type="EMBL" id="FNAR01000034">
    <property type="protein sequence ID" value="SDE95097.1"/>
    <property type="molecule type" value="Genomic_DNA"/>
</dbReference>
<dbReference type="OrthoDB" id="9815360at2"/>
<dbReference type="InterPro" id="IPR012166">
    <property type="entry name" value="Uncharacterised_RocB"/>
</dbReference>
<protein>
    <submittedName>
        <fullName evidence="1">Arginine utilization protein RocB</fullName>
    </submittedName>
</protein>
<organism evidence="1 2">
    <name type="scientific">Bhargavaea beijingensis</name>
    <dbReference type="NCBI Taxonomy" id="426756"/>
    <lineage>
        <taxon>Bacteria</taxon>
        <taxon>Bacillati</taxon>
        <taxon>Bacillota</taxon>
        <taxon>Bacilli</taxon>
        <taxon>Bacillales</taxon>
        <taxon>Caryophanaceae</taxon>
        <taxon>Bhargavaea</taxon>
    </lineage>
</organism>
<dbReference type="SUPFAM" id="SSF53187">
    <property type="entry name" value="Zn-dependent exopeptidases"/>
    <property type="match status" value="1"/>
</dbReference>
<name>A0A1G7H3S5_9BACL</name>
<dbReference type="Pfam" id="PF01546">
    <property type="entry name" value="Peptidase_M20"/>
    <property type="match status" value="1"/>
</dbReference>
<evidence type="ECO:0000313" key="1">
    <source>
        <dbReference type="EMBL" id="SDE95097.1"/>
    </source>
</evidence>
<dbReference type="PANTHER" id="PTHR43808:SF27">
    <property type="entry name" value="PROTEIN ROCB"/>
    <property type="match status" value="1"/>
</dbReference>
<dbReference type="Gene3D" id="3.40.630.10">
    <property type="entry name" value="Zn peptidases"/>
    <property type="match status" value="1"/>
</dbReference>
<proteinExistence type="predicted"/>
<evidence type="ECO:0000313" key="2">
    <source>
        <dbReference type="Proteomes" id="UP000198823"/>
    </source>
</evidence>
<reference evidence="1 2" key="1">
    <citation type="submission" date="2016-10" db="EMBL/GenBank/DDBJ databases">
        <authorList>
            <person name="de Groot N.N."/>
        </authorList>
    </citation>
    <scope>NUCLEOTIDE SEQUENCE [LARGE SCALE GENOMIC DNA]</scope>
    <source>
        <strain evidence="1 2">CGMCC 1.6762</strain>
    </source>
</reference>
<dbReference type="PANTHER" id="PTHR43808">
    <property type="entry name" value="ACETYLORNITHINE DEACETYLASE"/>
    <property type="match status" value="1"/>
</dbReference>
<sequence length="561" mass="64182">MYEQLRQMTIYEQAETLTRHLVSLNSINGTLGEIRIVQEIHRILSTFPYFQEHPENLYLQKIPGDPIGRCNVFAIVHGKHKSSQTVLYHAHIDTVAVEDFGPLKDLAFSTDAMEAYFREYSEDPELQTEARSGDWMFGRGAVDMKSGAAVHIANVLYFTEHRDELNGNILLLCNGDEESEHHGIIGALSELNRLQSEYGFKFVSAINTDFITPLYDGDNHRYIYTGAAGKILPCFHIYGREVHVGDTLSGIDPNFIAAKITERIHNRYNLAEQIPGELILPPTCLQQRDTKELYTVQTAISSHVYFNYFVYEETPENILTKLLSEAKAACLEAEHHFQTQFEEYLRVTGLPPRNLSWKIDVITYEEYVEQLTAQGINVRNIIEQVLEEETNKDLRDRSFEIVSALQAADPIKKARVILFFAPPYLPHNFLKTEDTKAVKIRQSIEAVLNDMSIQTGEQFEVKKFFPYLADGSFLSLHETEDELSALTQNLPAWNSIYSIPFNTIKMLNIPSVNMGVYGKDGHKWTERVYKPYSFGILPELIRNATTALLRLEEKERTLEIV</sequence>
<dbReference type="AlphaFoldDB" id="A0A1G7H3S5"/>